<sequence length="119" mass="13431">MSSTSKFKYFFQVIFIFVLVIQFAESLKCCQNNVNEAKCAKTCVGERCLKLISPGGRTLRQCITGYDPEYNFAGYKHNDDGEDAYICSNEDNCNSATIPFLSGSLLIPLFIYLLSCWVH</sequence>
<reference evidence="2" key="1">
    <citation type="submission" date="2022-11" db="UniProtKB">
        <authorList>
            <consortium name="WormBaseParasite"/>
        </authorList>
    </citation>
    <scope>IDENTIFICATION</scope>
</reference>
<name>A0AC35FYJ1_9BILA</name>
<protein>
    <submittedName>
        <fullName evidence="2">Uncharacterized protein</fullName>
    </submittedName>
</protein>
<evidence type="ECO:0000313" key="2">
    <source>
        <dbReference type="WBParaSite" id="PS1159_v2.g2222.t1"/>
    </source>
</evidence>
<evidence type="ECO:0000313" key="1">
    <source>
        <dbReference type="Proteomes" id="UP000887580"/>
    </source>
</evidence>
<dbReference type="WBParaSite" id="PS1159_v2.g2222.t1">
    <property type="protein sequence ID" value="PS1159_v2.g2222.t1"/>
    <property type="gene ID" value="PS1159_v2.g2222"/>
</dbReference>
<accession>A0AC35FYJ1</accession>
<proteinExistence type="predicted"/>
<organism evidence="1 2">
    <name type="scientific">Panagrolaimus sp. PS1159</name>
    <dbReference type="NCBI Taxonomy" id="55785"/>
    <lineage>
        <taxon>Eukaryota</taxon>
        <taxon>Metazoa</taxon>
        <taxon>Ecdysozoa</taxon>
        <taxon>Nematoda</taxon>
        <taxon>Chromadorea</taxon>
        <taxon>Rhabditida</taxon>
        <taxon>Tylenchina</taxon>
        <taxon>Panagrolaimomorpha</taxon>
        <taxon>Panagrolaimoidea</taxon>
        <taxon>Panagrolaimidae</taxon>
        <taxon>Panagrolaimus</taxon>
    </lineage>
</organism>
<dbReference type="Proteomes" id="UP000887580">
    <property type="component" value="Unplaced"/>
</dbReference>